<keyword evidence="3" id="KW-1185">Reference proteome</keyword>
<dbReference type="InterPro" id="IPR037830">
    <property type="entry name" value="ZZZ3"/>
</dbReference>
<feature type="compositionally biased region" description="Basic and acidic residues" evidence="1">
    <location>
        <begin position="108"/>
        <end position="121"/>
    </location>
</feature>
<feature type="compositionally biased region" description="Acidic residues" evidence="1">
    <location>
        <begin position="92"/>
        <end position="107"/>
    </location>
</feature>
<feature type="compositionally biased region" description="Basic residues" evidence="1">
    <location>
        <begin position="138"/>
        <end position="147"/>
    </location>
</feature>
<gene>
    <name evidence="2" type="ORF">N0V93_003955</name>
</gene>
<evidence type="ECO:0000313" key="3">
    <source>
        <dbReference type="Proteomes" id="UP001140453"/>
    </source>
</evidence>
<evidence type="ECO:0000313" key="2">
    <source>
        <dbReference type="EMBL" id="KAJ4394736.1"/>
    </source>
</evidence>
<dbReference type="AlphaFoldDB" id="A0A9W9CZM2"/>
<feature type="region of interest" description="Disordered" evidence="1">
    <location>
        <begin position="63"/>
        <end position="167"/>
    </location>
</feature>
<dbReference type="PANTHER" id="PTHR22705">
    <property type="entry name" value="ZINC FINGER, ZZ DOMAIN CONTAINING 3"/>
    <property type="match status" value="1"/>
</dbReference>
<sequence>MGGRAPLTHSAHPPTVASAPPPPVPREPIDFENNPDVIALQATVGILLQQKKRAEADLIKLKAAKNAAMERPLDFARDLTSGRVSQGPVKTEEDEDSDEDDEDDDNDVDMKTEEDGAEKKPSTASATNGLQPSALKAKSSKKGKGKAKAAPDAPPPWANLPQPQNIARMPPINWTQYAVEGEALNKLHKQQLTHPTLGMPAVMGPNGAYEFTGATNPDDGKKFVGISAPFDPLRDRVIEKKPKGPSRKSA</sequence>
<dbReference type="PANTHER" id="PTHR22705:SF0">
    <property type="entry name" value="ZZ-TYPE ZINC FINGER-CONTAINING PROTEIN 3"/>
    <property type="match status" value="1"/>
</dbReference>
<organism evidence="2 3">
    <name type="scientific">Gnomoniopsis smithogilvyi</name>
    <dbReference type="NCBI Taxonomy" id="1191159"/>
    <lineage>
        <taxon>Eukaryota</taxon>
        <taxon>Fungi</taxon>
        <taxon>Dikarya</taxon>
        <taxon>Ascomycota</taxon>
        <taxon>Pezizomycotina</taxon>
        <taxon>Sordariomycetes</taxon>
        <taxon>Sordariomycetidae</taxon>
        <taxon>Diaporthales</taxon>
        <taxon>Gnomoniaceae</taxon>
        <taxon>Gnomoniopsis</taxon>
    </lineage>
</organism>
<comment type="caution">
    <text evidence="2">The sequence shown here is derived from an EMBL/GenBank/DDBJ whole genome shotgun (WGS) entry which is preliminary data.</text>
</comment>
<feature type="region of interest" description="Disordered" evidence="1">
    <location>
        <begin position="1"/>
        <end position="32"/>
    </location>
</feature>
<reference evidence="2" key="1">
    <citation type="submission" date="2022-10" db="EMBL/GenBank/DDBJ databases">
        <title>Tapping the CABI collections for fungal endophytes: first genome assemblies for Collariella, Neodidymelliopsis, Ascochyta clinopodiicola, Didymella pomorum, Didymosphaeria variabile, Neocosmospora piperis and Neocucurbitaria cava.</title>
        <authorList>
            <person name="Hill R."/>
        </authorList>
    </citation>
    <scope>NUCLEOTIDE SEQUENCE</scope>
    <source>
        <strain evidence="2">IMI 355082</strain>
    </source>
</reference>
<accession>A0A9W9CZM2</accession>
<evidence type="ECO:0000256" key="1">
    <source>
        <dbReference type="SAM" id="MobiDB-lite"/>
    </source>
</evidence>
<proteinExistence type="predicted"/>
<dbReference type="OrthoDB" id="20473at2759"/>
<feature type="compositionally biased region" description="Low complexity" evidence="1">
    <location>
        <begin position="9"/>
        <end position="18"/>
    </location>
</feature>
<dbReference type="Proteomes" id="UP001140453">
    <property type="component" value="Unassembled WGS sequence"/>
</dbReference>
<name>A0A9W9CZM2_9PEZI</name>
<protein>
    <submittedName>
        <fullName evidence="2">Uncharacterized protein</fullName>
    </submittedName>
</protein>
<dbReference type="EMBL" id="JAPEVB010000002">
    <property type="protein sequence ID" value="KAJ4394736.1"/>
    <property type="molecule type" value="Genomic_DNA"/>
</dbReference>